<sequence length="69" mass="8045">ISKNIALSQPLAGRHLATERQKFWPLPATTGDNWRQPRQHLAWRPQERCLATRNLAWRQARRTECSVAV</sequence>
<keyword evidence="2" id="KW-1185">Reference proteome</keyword>
<evidence type="ECO:0000313" key="1">
    <source>
        <dbReference type="EMBL" id="MCI44774.1"/>
    </source>
</evidence>
<organism evidence="1 2">
    <name type="scientific">Trifolium medium</name>
    <dbReference type="NCBI Taxonomy" id="97028"/>
    <lineage>
        <taxon>Eukaryota</taxon>
        <taxon>Viridiplantae</taxon>
        <taxon>Streptophyta</taxon>
        <taxon>Embryophyta</taxon>
        <taxon>Tracheophyta</taxon>
        <taxon>Spermatophyta</taxon>
        <taxon>Magnoliopsida</taxon>
        <taxon>eudicotyledons</taxon>
        <taxon>Gunneridae</taxon>
        <taxon>Pentapetalae</taxon>
        <taxon>rosids</taxon>
        <taxon>fabids</taxon>
        <taxon>Fabales</taxon>
        <taxon>Fabaceae</taxon>
        <taxon>Papilionoideae</taxon>
        <taxon>50 kb inversion clade</taxon>
        <taxon>NPAAA clade</taxon>
        <taxon>Hologalegina</taxon>
        <taxon>IRL clade</taxon>
        <taxon>Trifolieae</taxon>
        <taxon>Trifolium</taxon>
    </lineage>
</organism>
<reference evidence="1 2" key="1">
    <citation type="journal article" date="2018" name="Front. Plant Sci.">
        <title>Red Clover (Trifolium pratense) and Zigzag Clover (T. medium) - A Picture of Genomic Similarities and Differences.</title>
        <authorList>
            <person name="Dluhosova J."/>
            <person name="Istvanek J."/>
            <person name="Nedelnik J."/>
            <person name="Repkova J."/>
        </authorList>
    </citation>
    <scope>NUCLEOTIDE SEQUENCE [LARGE SCALE GENOMIC DNA]</scope>
    <source>
        <strain evidence="2">cv. 10/8</strain>
        <tissue evidence="1">Leaf</tissue>
    </source>
</reference>
<evidence type="ECO:0000313" key="2">
    <source>
        <dbReference type="Proteomes" id="UP000265520"/>
    </source>
</evidence>
<protein>
    <submittedName>
        <fullName evidence="1">Uncharacterized protein</fullName>
    </submittedName>
</protein>
<dbReference type="Proteomes" id="UP000265520">
    <property type="component" value="Unassembled WGS sequence"/>
</dbReference>
<comment type="caution">
    <text evidence="1">The sequence shown here is derived from an EMBL/GenBank/DDBJ whole genome shotgun (WGS) entry which is preliminary data.</text>
</comment>
<dbReference type="EMBL" id="LXQA010335060">
    <property type="protein sequence ID" value="MCI44774.1"/>
    <property type="molecule type" value="Genomic_DNA"/>
</dbReference>
<proteinExistence type="predicted"/>
<dbReference type="AlphaFoldDB" id="A0A392S9A2"/>
<feature type="non-terminal residue" evidence="1">
    <location>
        <position position="1"/>
    </location>
</feature>
<accession>A0A392S9A2</accession>
<name>A0A392S9A2_9FABA</name>